<evidence type="ECO:0000259" key="2">
    <source>
        <dbReference type="Pfam" id="PF04909"/>
    </source>
</evidence>
<dbReference type="EMBL" id="CP157940">
    <property type="protein sequence ID" value="XBS53602.1"/>
    <property type="molecule type" value="Genomic_DNA"/>
</dbReference>
<dbReference type="InterPro" id="IPR006680">
    <property type="entry name" value="Amidohydro-rel"/>
</dbReference>
<dbReference type="CDD" id="cd01292">
    <property type="entry name" value="metallo-dependent_hydrolases"/>
    <property type="match status" value="1"/>
</dbReference>
<dbReference type="InterPro" id="IPR032466">
    <property type="entry name" value="Metal_Hydrolase"/>
</dbReference>
<dbReference type="Pfam" id="PF04909">
    <property type="entry name" value="Amidohydro_2"/>
    <property type="match status" value="1"/>
</dbReference>
<keyword evidence="1" id="KW-0456">Lyase</keyword>
<dbReference type="PANTHER" id="PTHR21240:SF19">
    <property type="entry name" value="CATALYTIC_ HYDROLASE"/>
    <property type="match status" value="1"/>
</dbReference>
<protein>
    <submittedName>
        <fullName evidence="3">Amidohydrolase family protein</fullName>
    </submittedName>
</protein>
<sequence>MFIDIHVHPAFYEPINEDAKLEELRHNALDIHLNGTAPLQHVFNQMRCAGLDRLCLLPEDYSAEYGRPLVTNEEIKRLVDLAPDRFIGFAGVDPLAEGAEDKLEHALGDLKLRGLKLHPARQHFYPSDKRLNPIYDICEKYHRPIIFHSGLSWEPNTLAKYSRPIEFEELAAARPGLKICLAHFGWPWVQETAMLMLKYPNVYADTGLLYFDNALEFYKKVFNHDIPTTWIDRSLRHQVMFGSNNPRFEQIRMADAISRLGFRESTLELIKGGNAIEFLGGIEETFISGVAGKGKEGYQW</sequence>
<feature type="domain" description="Amidohydrolase-related" evidence="2">
    <location>
        <begin position="68"/>
        <end position="280"/>
    </location>
</feature>
<evidence type="ECO:0000313" key="3">
    <source>
        <dbReference type="EMBL" id="XBS53602.1"/>
    </source>
</evidence>
<dbReference type="Gene3D" id="3.20.20.140">
    <property type="entry name" value="Metal-dependent hydrolases"/>
    <property type="match status" value="1"/>
</dbReference>
<dbReference type="AlphaFoldDB" id="A0AAU7PMK4"/>
<accession>A0AAU7PMK4</accession>
<dbReference type="GO" id="GO:0016831">
    <property type="term" value="F:carboxy-lyase activity"/>
    <property type="evidence" value="ECO:0007669"/>
    <property type="project" value="InterPro"/>
</dbReference>
<reference evidence="3" key="1">
    <citation type="submission" date="2024-06" db="EMBL/GenBank/DDBJ databases">
        <title>Lacrimispora cavernae sp. nov., a novel anaerobe isolated from bat guano pile inside a cave.</title>
        <authorList>
            <person name="Miller S.L."/>
            <person name="Lu N."/>
            <person name="King J."/>
            <person name="Sankaranarayanan K."/>
            <person name="Lawson P.A."/>
        </authorList>
    </citation>
    <scope>NUCLEOTIDE SEQUENCE</scope>
    <source>
        <strain evidence="3">BS-2</strain>
    </source>
</reference>
<dbReference type="SUPFAM" id="SSF51556">
    <property type="entry name" value="Metallo-dependent hydrolases"/>
    <property type="match status" value="1"/>
</dbReference>
<evidence type="ECO:0000256" key="1">
    <source>
        <dbReference type="ARBA" id="ARBA00023239"/>
    </source>
</evidence>
<gene>
    <name evidence="3" type="ORF">ABFV83_17580</name>
</gene>
<dbReference type="InterPro" id="IPR032465">
    <property type="entry name" value="ACMSD"/>
</dbReference>
<dbReference type="GO" id="GO:0016787">
    <property type="term" value="F:hydrolase activity"/>
    <property type="evidence" value="ECO:0007669"/>
    <property type="project" value="InterPro"/>
</dbReference>
<proteinExistence type="predicted"/>
<dbReference type="RefSeq" id="WP_349945702.1">
    <property type="nucleotide sequence ID" value="NZ_CP157940.1"/>
</dbReference>
<organism evidence="3">
    <name type="scientific">Lacrimispora sp. BS-2</name>
    <dbReference type="NCBI Taxonomy" id="3151850"/>
    <lineage>
        <taxon>Bacteria</taxon>
        <taxon>Bacillati</taxon>
        <taxon>Bacillota</taxon>
        <taxon>Clostridia</taxon>
        <taxon>Lachnospirales</taxon>
        <taxon>Lachnospiraceae</taxon>
        <taxon>Lacrimispora</taxon>
    </lineage>
</organism>
<name>A0AAU7PMK4_9FIRM</name>
<dbReference type="PANTHER" id="PTHR21240">
    <property type="entry name" value="2-AMINO-3-CARBOXYLMUCONATE-6-SEMIALDEHYDE DECARBOXYLASE"/>
    <property type="match status" value="1"/>
</dbReference>